<organism evidence="1 2">
    <name type="scientific">Methylovulum psychrotolerans</name>
    <dbReference type="NCBI Taxonomy" id="1704499"/>
    <lineage>
        <taxon>Bacteria</taxon>
        <taxon>Pseudomonadati</taxon>
        <taxon>Pseudomonadota</taxon>
        <taxon>Gammaproteobacteria</taxon>
        <taxon>Methylococcales</taxon>
        <taxon>Methylococcaceae</taxon>
        <taxon>Methylovulum</taxon>
    </lineage>
</organism>
<accession>A0A1Z4BVR8</accession>
<evidence type="ECO:0000313" key="1">
    <source>
        <dbReference type="EMBL" id="ASF45342.1"/>
    </source>
</evidence>
<dbReference type="EMBL" id="CP022129">
    <property type="protein sequence ID" value="ASF45342.1"/>
    <property type="molecule type" value="Genomic_DNA"/>
</dbReference>
<dbReference type="KEGG" id="mpsy:CEK71_04265"/>
<dbReference type="Proteomes" id="UP000197019">
    <property type="component" value="Chromosome"/>
</dbReference>
<protein>
    <submittedName>
        <fullName evidence="1">Uncharacterized protein</fullName>
    </submittedName>
</protein>
<sequence length="152" mass="17586">MGVMALNGRINDYYAGAFILENTTEQNVDINLIQYFQSRCQLNVDMKYDVKYSQIEQEIQVFIAENILNYPIGHFDCKAVDDKKKYISFKILDMIEFLMPNSEYTSYRFEKAIKIEGLIEHSTSKDTFFCFPCAQHVLVLQFSVPCTGTDNG</sequence>
<reference evidence="1 2" key="1">
    <citation type="submission" date="2017-06" db="EMBL/GenBank/DDBJ databases">
        <title>Genome Sequencing of the methanotroph Methylovulum psychrotolerants str. HV10-M2 isolated from a high-altitude environment.</title>
        <authorList>
            <person name="Mateos-Rivera A."/>
        </authorList>
    </citation>
    <scope>NUCLEOTIDE SEQUENCE [LARGE SCALE GENOMIC DNA]</scope>
    <source>
        <strain evidence="1 2">HV10_M2</strain>
    </source>
</reference>
<dbReference type="AlphaFoldDB" id="A0A1Z4BVR8"/>
<name>A0A1Z4BVR8_9GAMM</name>
<evidence type="ECO:0000313" key="2">
    <source>
        <dbReference type="Proteomes" id="UP000197019"/>
    </source>
</evidence>
<gene>
    <name evidence="1" type="ORF">CEK71_04265</name>
</gene>
<keyword evidence="2" id="KW-1185">Reference proteome</keyword>
<proteinExistence type="predicted"/>